<dbReference type="Proteomes" id="UP000077407">
    <property type="component" value="Unassembled WGS sequence"/>
</dbReference>
<dbReference type="GO" id="GO:0005886">
    <property type="term" value="C:plasma membrane"/>
    <property type="evidence" value="ECO:0007669"/>
    <property type="project" value="UniProtKB-SubCell"/>
</dbReference>
<dbReference type="PANTHER" id="PTHR43370">
    <property type="entry name" value="SUGAR ABC TRANSPORTER INTEGRAL MEMBRANE PROTEIN-RELATED"/>
    <property type="match status" value="1"/>
</dbReference>
<dbReference type="PANTHER" id="PTHR43370:SF2">
    <property type="entry name" value="ABC TRANSPORTER PERMEASE PROTEIN"/>
    <property type="match status" value="1"/>
</dbReference>
<comment type="subcellular location">
    <subcellularLocation>
        <location evidence="1">Cell membrane</location>
        <topology evidence="1">Multi-pass membrane protein</topology>
    </subcellularLocation>
</comment>
<reference evidence="7 8" key="1">
    <citation type="journal article" date="2015" name="Biotechnol. Bioeng.">
        <title>Genome sequence and phenotypic characterization of Caulobacter segnis.</title>
        <authorList>
            <person name="Patel S."/>
            <person name="Fletcher B."/>
            <person name="Scott D.C."/>
            <person name="Ely B."/>
        </authorList>
    </citation>
    <scope>NUCLEOTIDE SEQUENCE [LARGE SCALE GENOMIC DNA]</scope>
    <source>
        <strain evidence="7 8">ERI-2</strain>
    </source>
</reference>
<proteinExistence type="predicted"/>
<evidence type="ECO:0000256" key="3">
    <source>
        <dbReference type="ARBA" id="ARBA00022692"/>
    </source>
</evidence>
<sequence>MMNGVISFLAAAVVAGTPLLFATLGEILTEKAGNLNLGVEGLMLMGAVMGFSIGYNTGNPIMAIMAAMAAGAFGVLIYTILTVNLKANQTVSGLAISIFGTGFSNFVGKSIVGKNIPGGVKSFFEPVSIPILSHIPFIGPIFFHQDILVYLGYAAAIIMGIYFYRTYKGLNLKAVGENPAAADAASINVNLYKYIHILIGGALCGLGGAYLSLAYVPSWQDNVTAGRGWIAVALVVFASWNPYKAIFASYLFGGLDIISFRMKNMFISQYFIDMLPYLVTIIILVLVYMKKSNKNAPPKALGNAYFREER</sequence>
<dbReference type="GO" id="GO:0022857">
    <property type="term" value="F:transmembrane transporter activity"/>
    <property type="evidence" value="ECO:0007669"/>
    <property type="project" value="InterPro"/>
</dbReference>
<keyword evidence="5 6" id="KW-0472">Membrane</keyword>
<dbReference type="AlphaFoldDB" id="A0A162J8Q2"/>
<evidence type="ECO:0000313" key="7">
    <source>
        <dbReference type="EMBL" id="OAA91905.1"/>
    </source>
</evidence>
<evidence type="ECO:0000256" key="4">
    <source>
        <dbReference type="ARBA" id="ARBA00022989"/>
    </source>
</evidence>
<gene>
    <name evidence="7" type="ORF">WY13_00307</name>
</gene>
<feature type="transmembrane region" description="Helical" evidence="6">
    <location>
        <begin position="228"/>
        <end position="250"/>
    </location>
</feature>
<feature type="transmembrane region" description="Helical" evidence="6">
    <location>
        <begin position="147"/>
        <end position="164"/>
    </location>
</feature>
<feature type="transmembrane region" description="Helical" evidence="6">
    <location>
        <begin position="61"/>
        <end position="81"/>
    </location>
</feature>
<feature type="transmembrane region" description="Helical" evidence="6">
    <location>
        <begin position="6"/>
        <end position="25"/>
    </location>
</feature>
<organism evidence="7 8">
    <name type="scientific">Clostridium ljungdahlii</name>
    <dbReference type="NCBI Taxonomy" id="1538"/>
    <lineage>
        <taxon>Bacteria</taxon>
        <taxon>Bacillati</taxon>
        <taxon>Bacillota</taxon>
        <taxon>Clostridia</taxon>
        <taxon>Eubacteriales</taxon>
        <taxon>Clostridiaceae</taxon>
        <taxon>Clostridium</taxon>
    </lineage>
</organism>
<feature type="transmembrane region" description="Helical" evidence="6">
    <location>
        <begin position="37"/>
        <end position="55"/>
    </location>
</feature>
<protein>
    <submittedName>
        <fullName evidence="7">Branched-chain amino acid transport system / permease component</fullName>
    </submittedName>
</protein>
<evidence type="ECO:0000256" key="6">
    <source>
        <dbReference type="SAM" id="Phobius"/>
    </source>
</evidence>
<dbReference type="EMBL" id="LITT01000003">
    <property type="protein sequence ID" value="OAA91905.1"/>
    <property type="molecule type" value="Genomic_DNA"/>
</dbReference>
<comment type="caution">
    <text evidence="7">The sequence shown here is derived from an EMBL/GenBank/DDBJ whole genome shotgun (WGS) entry which is preliminary data.</text>
</comment>
<keyword evidence="2" id="KW-1003">Cell membrane</keyword>
<evidence type="ECO:0000256" key="5">
    <source>
        <dbReference type="ARBA" id="ARBA00023136"/>
    </source>
</evidence>
<feature type="transmembrane region" description="Helical" evidence="6">
    <location>
        <begin position="270"/>
        <end position="289"/>
    </location>
</feature>
<name>A0A162J8Q2_9CLOT</name>
<evidence type="ECO:0000256" key="1">
    <source>
        <dbReference type="ARBA" id="ARBA00004651"/>
    </source>
</evidence>
<dbReference type="CDD" id="cd06580">
    <property type="entry name" value="TM_PBP1_transp_TpRbsC_like"/>
    <property type="match status" value="1"/>
</dbReference>
<keyword evidence="4 6" id="KW-1133">Transmembrane helix</keyword>
<evidence type="ECO:0000256" key="2">
    <source>
        <dbReference type="ARBA" id="ARBA00022475"/>
    </source>
</evidence>
<feature type="transmembrane region" description="Helical" evidence="6">
    <location>
        <begin position="194"/>
        <end position="216"/>
    </location>
</feature>
<dbReference type="PATRIC" id="fig|1538.10.peg.794"/>
<accession>A0A162J8Q2</accession>
<keyword evidence="3 6" id="KW-0812">Transmembrane</keyword>
<evidence type="ECO:0000313" key="8">
    <source>
        <dbReference type="Proteomes" id="UP000077407"/>
    </source>
</evidence>
<dbReference type="Pfam" id="PF02653">
    <property type="entry name" value="BPD_transp_2"/>
    <property type="match status" value="1"/>
</dbReference>
<dbReference type="InterPro" id="IPR001851">
    <property type="entry name" value="ABC_transp_permease"/>
</dbReference>